<protein>
    <submittedName>
        <fullName evidence="5">HlyD family secretion protein</fullName>
    </submittedName>
</protein>
<dbReference type="OrthoDB" id="9809068at2"/>
<feature type="transmembrane region" description="Helical" evidence="3">
    <location>
        <begin position="7"/>
        <end position="25"/>
    </location>
</feature>
<gene>
    <name evidence="5" type="ORF">SAMN05421738_12019</name>
</gene>
<dbReference type="Gene3D" id="2.40.30.170">
    <property type="match status" value="1"/>
</dbReference>
<proteinExistence type="inferred from homology"/>
<organism evidence="5 6">
    <name type="scientific">Algoriella xinjiangensis</name>
    <dbReference type="NCBI Taxonomy" id="684065"/>
    <lineage>
        <taxon>Bacteria</taxon>
        <taxon>Pseudomonadati</taxon>
        <taxon>Bacteroidota</taxon>
        <taxon>Flavobacteriia</taxon>
        <taxon>Flavobacteriales</taxon>
        <taxon>Weeksellaceae</taxon>
        <taxon>Algoriella</taxon>
    </lineage>
</organism>
<dbReference type="Gene3D" id="6.20.50.140">
    <property type="match status" value="1"/>
</dbReference>
<dbReference type="STRING" id="684065.SAMN05421738_12019"/>
<sequence length="378" mass="41169">MKKVLKILLIVVFIAAVIGIIFYFGKKNSQTNETYDTTSPFMGNIEVKAVATGEVKPLETIEIKPNISGVIKSINVSEGQYVEKGQLIVELKVVPNVQSLNAAQQAINAAKITVDQEQRNFNRTSTLYHQGVLPKADYDNANATYKSAQQQLKAAQNDYKVAQTGVAPGLEAFATTRILATTSGMILDIPVEVGNMVQEINNFSTGTTIATMADVKKMIFEGKVDEAEVGKLKEGMKINVSIGAIPNKTFVAILDFISPQGVASNGVVQFEIKAPVQLDSDNFIRAGYSANAEVVTQEAKNVLLVKSAHVRYDENSKPYVELLKSGTGQDAKYEKKYITLGITDGVNVQVKSGLNKADKIKIWNTDLNKTDKKGENQD</sequence>
<reference evidence="6" key="1">
    <citation type="submission" date="2016-10" db="EMBL/GenBank/DDBJ databases">
        <authorList>
            <person name="Varghese N."/>
            <person name="Submissions S."/>
        </authorList>
    </citation>
    <scope>NUCLEOTIDE SEQUENCE [LARGE SCALE GENOMIC DNA]</scope>
    <source>
        <strain evidence="6">XJ109</strain>
    </source>
</reference>
<keyword evidence="3" id="KW-0812">Transmembrane</keyword>
<evidence type="ECO:0000313" key="6">
    <source>
        <dbReference type="Proteomes" id="UP000199149"/>
    </source>
</evidence>
<dbReference type="PANTHER" id="PTHR30469:SF33">
    <property type="entry name" value="SLR1207 PROTEIN"/>
    <property type="match status" value="1"/>
</dbReference>
<feature type="domain" description="Multidrug resistance protein MdtA-like barrel-sandwich hybrid" evidence="4">
    <location>
        <begin position="59"/>
        <end position="199"/>
    </location>
</feature>
<evidence type="ECO:0000313" key="5">
    <source>
        <dbReference type="EMBL" id="SFN68868.1"/>
    </source>
</evidence>
<dbReference type="EMBL" id="FOUZ01000020">
    <property type="protein sequence ID" value="SFN68868.1"/>
    <property type="molecule type" value="Genomic_DNA"/>
</dbReference>
<dbReference type="GO" id="GO:1990281">
    <property type="term" value="C:efflux pump complex"/>
    <property type="evidence" value="ECO:0007669"/>
    <property type="project" value="TreeGrafter"/>
</dbReference>
<evidence type="ECO:0000256" key="1">
    <source>
        <dbReference type="ARBA" id="ARBA00009477"/>
    </source>
</evidence>
<dbReference type="InterPro" id="IPR006143">
    <property type="entry name" value="RND_pump_MFP"/>
</dbReference>
<keyword evidence="3" id="KW-1133">Transmembrane helix</keyword>
<comment type="similarity">
    <text evidence="1">Belongs to the membrane fusion protein (MFP) (TC 8.A.1) family.</text>
</comment>
<dbReference type="Proteomes" id="UP000199149">
    <property type="component" value="Unassembled WGS sequence"/>
</dbReference>
<accession>A0A1I5B2B3</accession>
<dbReference type="AlphaFoldDB" id="A0A1I5B2B3"/>
<dbReference type="NCBIfam" id="TIGR01730">
    <property type="entry name" value="RND_mfp"/>
    <property type="match status" value="1"/>
</dbReference>
<keyword evidence="6" id="KW-1185">Reference proteome</keyword>
<evidence type="ECO:0000256" key="2">
    <source>
        <dbReference type="SAM" id="Coils"/>
    </source>
</evidence>
<dbReference type="GO" id="GO:0015562">
    <property type="term" value="F:efflux transmembrane transporter activity"/>
    <property type="evidence" value="ECO:0007669"/>
    <property type="project" value="InterPro"/>
</dbReference>
<dbReference type="Pfam" id="PF25917">
    <property type="entry name" value="BSH_RND"/>
    <property type="match status" value="1"/>
</dbReference>
<dbReference type="Gene3D" id="2.40.50.100">
    <property type="match status" value="1"/>
</dbReference>
<name>A0A1I5B2B3_9FLAO</name>
<keyword evidence="3" id="KW-0472">Membrane</keyword>
<keyword evidence="2" id="KW-0175">Coiled coil</keyword>
<dbReference type="SUPFAM" id="SSF111369">
    <property type="entry name" value="HlyD-like secretion proteins"/>
    <property type="match status" value="1"/>
</dbReference>
<dbReference type="Gene3D" id="1.10.287.470">
    <property type="entry name" value="Helix hairpin bin"/>
    <property type="match status" value="1"/>
</dbReference>
<evidence type="ECO:0000259" key="4">
    <source>
        <dbReference type="Pfam" id="PF25917"/>
    </source>
</evidence>
<dbReference type="PANTHER" id="PTHR30469">
    <property type="entry name" value="MULTIDRUG RESISTANCE PROTEIN MDTA"/>
    <property type="match status" value="1"/>
</dbReference>
<feature type="coiled-coil region" evidence="2">
    <location>
        <begin position="100"/>
        <end position="165"/>
    </location>
</feature>
<dbReference type="RefSeq" id="WP_092910445.1">
    <property type="nucleotide sequence ID" value="NZ_FOUZ01000020.1"/>
</dbReference>
<evidence type="ECO:0000256" key="3">
    <source>
        <dbReference type="SAM" id="Phobius"/>
    </source>
</evidence>
<dbReference type="InterPro" id="IPR058625">
    <property type="entry name" value="MdtA-like_BSH"/>
</dbReference>